<comment type="caution">
    <text evidence="1">The sequence shown here is derived from an EMBL/GenBank/DDBJ whole genome shotgun (WGS) entry which is preliminary data.</text>
</comment>
<dbReference type="OrthoDB" id="5954142at2"/>
<gene>
    <name evidence="1" type="ORF">E5352_10170</name>
</gene>
<dbReference type="AlphaFoldDB" id="A0A4S2D009"/>
<dbReference type="RefSeq" id="WP_051008608.1">
    <property type="nucleotide sequence ID" value="NZ_SRYW01000007.1"/>
</dbReference>
<accession>A0A4S2D009</accession>
<protein>
    <submittedName>
        <fullName evidence="1">Pilus assembly protein</fullName>
    </submittedName>
</protein>
<evidence type="ECO:0000313" key="2">
    <source>
        <dbReference type="Proteomes" id="UP000306631"/>
    </source>
</evidence>
<dbReference type="Proteomes" id="UP000306631">
    <property type="component" value="Unassembled WGS sequence"/>
</dbReference>
<proteinExistence type="predicted"/>
<evidence type="ECO:0000313" key="1">
    <source>
        <dbReference type="EMBL" id="TGY34275.1"/>
    </source>
</evidence>
<dbReference type="EMBL" id="SRYW01000007">
    <property type="protein sequence ID" value="TGY34275.1"/>
    <property type="molecule type" value="Genomic_DNA"/>
</dbReference>
<name>A0A4S2D009_STEMA</name>
<reference evidence="1 2" key="1">
    <citation type="submission" date="2019-04" db="EMBL/GenBank/DDBJ databases">
        <title>Microbes associate with the intestines of laboratory mice.</title>
        <authorList>
            <person name="Navarre W."/>
            <person name="Wong E."/>
            <person name="Huang K."/>
            <person name="Tropini C."/>
            <person name="Ng K."/>
            <person name="Yu B."/>
        </authorList>
    </citation>
    <scope>NUCLEOTIDE SEQUENCE [LARGE SCALE GENOMIC DNA]</scope>
    <source>
        <strain evidence="1 2">NM62_B4-13</strain>
    </source>
</reference>
<sequence length="138" mass="14636">MLMFGLLPLLLITYSGVMLMAVQQTLSMASAEGARASLRYAAPDQRRLAACVAARRSMQWLLAYAGQNPDCATSAAPPIIVSAPAPCADLPSAQCIQVRVSYDYRANPFLPGTGTVYGWVVSRPITSTAVAQLDQGSN</sequence>
<organism evidence="1 2">
    <name type="scientific">Stenotrophomonas maltophilia</name>
    <name type="common">Pseudomonas maltophilia</name>
    <name type="synonym">Xanthomonas maltophilia</name>
    <dbReference type="NCBI Taxonomy" id="40324"/>
    <lineage>
        <taxon>Bacteria</taxon>
        <taxon>Pseudomonadati</taxon>
        <taxon>Pseudomonadota</taxon>
        <taxon>Gammaproteobacteria</taxon>
        <taxon>Lysobacterales</taxon>
        <taxon>Lysobacteraceae</taxon>
        <taxon>Stenotrophomonas</taxon>
        <taxon>Stenotrophomonas maltophilia group</taxon>
    </lineage>
</organism>